<protein>
    <recommendedName>
        <fullName evidence="4">Exonuclease domain-containing protein</fullName>
    </recommendedName>
</protein>
<proteinExistence type="predicted"/>
<dbReference type="SMART" id="SM00479">
    <property type="entry name" value="EXOIII"/>
    <property type="match status" value="1"/>
</dbReference>
<evidence type="ECO:0000313" key="5">
    <source>
        <dbReference type="EMBL" id="EDO35453.1"/>
    </source>
</evidence>
<dbReference type="PANTHER" id="PTHR30231">
    <property type="entry name" value="DNA POLYMERASE III SUBUNIT EPSILON"/>
    <property type="match status" value="1"/>
</dbReference>
<dbReference type="InParanoid" id="A7SLH3"/>
<dbReference type="GO" id="GO:0008408">
    <property type="term" value="F:3'-5' exonuclease activity"/>
    <property type="evidence" value="ECO:0000318"/>
    <property type="project" value="GO_Central"/>
</dbReference>
<keyword evidence="6" id="KW-1185">Reference proteome</keyword>
<sequence>MCSAVETPISVPDASDNNKMIPRNATYCVLDVETTGLSKLNDRIVQIACVKVKPTGDKESWMSYINPCMDREKQLAGGYKVHHLSPDMLLKKPKFSEIVESLWRFLCGAEYLVAYNCLYDWDMLCQEFRRIDRTESGYTKLEEEFVKKFTWIDVLRLSISSFPSLSNHKLETVAKHLKIEYMSRTTYTYKSSFNSGEVEAVSVTEQSCDPWQGGAHDAMCDVLTTNSVLQEAMGKLNITQLQNLVSEIPHIVLDTILFKDIEQLLSKRQESLVRI</sequence>
<dbReference type="PANTHER" id="PTHR30231:SF4">
    <property type="entry name" value="PROTEIN NEN2"/>
    <property type="match status" value="1"/>
</dbReference>
<dbReference type="Gene3D" id="3.30.420.10">
    <property type="entry name" value="Ribonuclease H-like superfamily/Ribonuclease H"/>
    <property type="match status" value="1"/>
</dbReference>
<dbReference type="SUPFAM" id="SSF53098">
    <property type="entry name" value="Ribonuclease H-like"/>
    <property type="match status" value="1"/>
</dbReference>
<dbReference type="GO" id="GO:0003676">
    <property type="term" value="F:nucleic acid binding"/>
    <property type="evidence" value="ECO:0007669"/>
    <property type="project" value="InterPro"/>
</dbReference>
<evidence type="ECO:0000256" key="2">
    <source>
        <dbReference type="ARBA" id="ARBA00022801"/>
    </source>
</evidence>
<keyword evidence="3" id="KW-0269">Exonuclease</keyword>
<dbReference type="InterPro" id="IPR036397">
    <property type="entry name" value="RNaseH_sf"/>
</dbReference>
<evidence type="ECO:0000313" key="6">
    <source>
        <dbReference type="Proteomes" id="UP000001593"/>
    </source>
</evidence>
<dbReference type="Proteomes" id="UP000001593">
    <property type="component" value="Unassembled WGS sequence"/>
</dbReference>
<feature type="domain" description="Exonuclease" evidence="4">
    <location>
        <begin position="26"/>
        <end position="238"/>
    </location>
</feature>
<evidence type="ECO:0000256" key="3">
    <source>
        <dbReference type="ARBA" id="ARBA00022839"/>
    </source>
</evidence>
<name>A7SLH3_NEMVE</name>
<dbReference type="HOGENOM" id="CLU_1013010_0_0_1"/>
<keyword evidence="1" id="KW-0540">Nuclease</keyword>
<organism evidence="5 6">
    <name type="scientific">Nematostella vectensis</name>
    <name type="common">Starlet sea anemone</name>
    <dbReference type="NCBI Taxonomy" id="45351"/>
    <lineage>
        <taxon>Eukaryota</taxon>
        <taxon>Metazoa</taxon>
        <taxon>Cnidaria</taxon>
        <taxon>Anthozoa</taxon>
        <taxon>Hexacorallia</taxon>
        <taxon>Actiniaria</taxon>
        <taxon>Edwardsiidae</taxon>
        <taxon>Nematostella</taxon>
    </lineage>
</organism>
<gene>
    <name evidence="5" type="ORF">NEMVEDRAFT_v1g246029</name>
</gene>
<reference evidence="5 6" key="1">
    <citation type="journal article" date="2007" name="Science">
        <title>Sea anemone genome reveals ancestral eumetazoan gene repertoire and genomic organization.</title>
        <authorList>
            <person name="Putnam N.H."/>
            <person name="Srivastava M."/>
            <person name="Hellsten U."/>
            <person name="Dirks B."/>
            <person name="Chapman J."/>
            <person name="Salamov A."/>
            <person name="Terry A."/>
            <person name="Shapiro H."/>
            <person name="Lindquist E."/>
            <person name="Kapitonov V.V."/>
            <person name="Jurka J."/>
            <person name="Genikhovich G."/>
            <person name="Grigoriev I.V."/>
            <person name="Lucas S.M."/>
            <person name="Steele R.E."/>
            <person name="Finnerty J.R."/>
            <person name="Technau U."/>
            <person name="Martindale M.Q."/>
            <person name="Rokhsar D.S."/>
        </authorList>
    </citation>
    <scope>NUCLEOTIDE SEQUENCE [LARGE SCALE GENOMIC DNA]</scope>
    <source>
        <strain evidence="6">CH2 X CH6</strain>
    </source>
</reference>
<dbReference type="CDD" id="cd06127">
    <property type="entry name" value="DEDDh"/>
    <property type="match status" value="1"/>
</dbReference>
<evidence type="ECO:0000256" key="1">
    <source>
        <dbReference type="ARBA" id="ARBA00022722"/>
    </source>
</evidence>
<keyword evidence="2" id="KW-0378">Hydrolase</keyword>
<dbReference type="OrthoDB" id="5970585at2759"/>
<dbReference type="EMBL" id="DS469698">
    <property type="protein sequence ID" value="EDO35453.1"/>
    <property type="molecule type" value="Genomic_DNA"/>
</dbReference>
<evidence type="ECO:0000259" key="4">
    <source>
        <dbReference type="SMART" id="SM00479"/>
    </source>
</evidence>
<accession>A7SLH3</accession>
<dbReference type="AlphaFoldDB" id="A7SLH3"/>
<dbReference type="KEGG" id="nve:5506875"/>
<dbReference type="InterPro" id="IPR013520">
    <property type="entry name" value="Ribonucl_H"/>
</dbReference>
<dbReference type="InterPro" id="IPR012337">
    <property type="entry name" value="RNaseH-like_sf"/>
</dbReference>
<dbReference type="Pfam" id="PF00929">
    <property type="entry name" value="RNase_T"/>
    <property type="match status" value="1"/>
</dbReference>